<protein>
    <submittedName>
        <fullName evidence="1">Uncharacterized protein</fullName>
    </submittedName>
</protein>
<keyword evidence="2" id="KW-1185">Reference proteome</keyword>
<dbReference type="GeneID" id="28991169"/>
<dbReference type="VEuPathDB" id="FungiDB:PHYBLDRAFT_139657"/>
<dbReference type="EMBL" id="KV440972">
    <property type="protein sequence ID" value="OAD79626.1"/>
    <property type="molecule type" value="Genomic_DNA"/>
</dbReference>
<reference evidence="2" key="1">
    <citation type="submission" date="2015-06" db="EMBL/GenBank/DDBJ databases">
        <title>Expansion of signal transduction pathways in fungi by whole-genome duplication.</title>
        <authorList>
            <consortium name="DOE Joint Genome Institute"/>
            <person name="Corrochano L.M."/>
            <person name="Kuo A."/>
            <person name="Marcet-Houben M."/>
            <person name="Polaino S."/>
            <person name="Salamov A."/>
            <person name="Villalobos J.M."/>
            <person name="Alvarez M.I."/>
            <person name="Avalos J."/>
            <person name="Benito E.P."/>
            <person name="Benoit I."/>
            <person name="Burger G."/>
            <person name="Camino L.P."/>
            <person name="Canovas D."/>
            <person name="Cerda-Olmedo E."/>
            <person name="Cheng J.-F."/>
            <person name="Dominguez A."/>
            <person name="Elias M."/>
            <person name="Eslava A.P."/>
            <person name="Glaser F."/>
            <person name="Grimwood J."/>
            <person name="Gutierrez G."/>
            <person name="Heitman J."/>
            <person name="Henrissat B."/>
            <person name="Iturriaga E.A."/>
            <person name="Lang B.F."/>
            <person name="Lavin J.L."/>
            <person name="Lee S."/>
            <person name="Li W."/>
            <person name="Lindquist E."/>
            <person name="Lopez-Garcia S."/>
            <person name="Luque E.M."/>
            <person name="Marcos A.T."/>
            <person name="Martin J."/>
            <person name="McCluskey K."/>
            <person name="Medina H.R."/>
            <person name="Miralles-Duran A."/>
            <person name="Miyazaki A."/>
            <person name="Munoz-Torres E."/>
            <person name="Oguiza J.A."/>
            <person name="Ohm R."/>
            <person name="Olmedo M."/>
            <person name="Orejas M."/>
            <person name="Ortiz-Castellanos L."/>
            <person name="Pisabarro A.G."/>
            <person name="Rodriguez-Romero J."/>
            <person name="Ruiz-Herrera J."/>
            <person name="Ruiz-Vazquez R."/>
            <person name="Sanz C."/>
            <person name="Schackwitz W."/>
            <person name="Schmutz J."/>
            <person name="Shahriari M."/>
            <person name="Shelest E."/>
            <person name="Silva-Franco F."/>
            <person name="Soanes D."/>
            <person name="Syed K."/>
            <person name="Tagua V.G."/>
            <person name="Talbot N.J."/>
            <person name="Thon M."/>
            <person name="De vries R.P."/>
            <person name="Wiebenga A."/>
            <person name="Yadav J.S."/>
            <person name="Braun E.L."/>
            <person name="Baker S."/>
            <person name="Garre V."/>
            <person name="Horwitz B."/>
            <person name="Torres-Martinez S."/>
            <person name="Idnurm A."/>
            <person name="Herrera-Estrella A."/>
            <person name="Gabaldon T."/>
            <person name="Grigoriev I.V."/>
        </authorList>
    </citation>
    <scope>NUCLEOTIDE SEQUENCE [LARGE SCALE GENOMIC DNA]</scope>
    <source>
        <strain evidence="2">NRRL 1555(-)</strain>
    </source>
</reference>
<gene>
    <name evidence="1" type="ORF">PHYBLDRAFT_139657</name>
</gene>
<proteinExistence type="predicted"/>
<evidence type="ECO:0000313" key="2">
    <source>
        <dbReference type="Proteomes" id="UP000077315"/>
    </source>
</evidence>
<dbReference type="InParanoid" id="A0A162Q3A5"/>
<sequence length="64" mass="7337">MYTCQYGIENNEGSNEPSSLQVFYSNVRHFNLILYTNTKCYVEAITGYSAYTVVDHSSRGAHEY</sequence>
<dbReference type="Proteomes" id="UP000077315">
    <property type="component" value="Unassembled WGS sequence"/>
</dbReference>
<name>A0A162Q3A5_PHYB8</name>
<evidence type="ECO:0000313" key="1">
    <source>
        <dbReference type="EMBL" id="OAD79626.1"/>
    </source>
</evidence>
<accession>A0A162Q3A5</accession>
<dbReference type="RefSeq" id="XP_018297666.1">
    <property type="nucleotide sequence ID" value="XM_018430263.1"/>
</dbReference>
<dbReference type="AlphaFoldDB" id="A0A162Q3A5"/>
<organism evidence="1 2">
    <name type="scientific">Phycomyces blakesleeanus (strain ATCC 8743b / DSM 1359 / FGSC 10004 / NBRC 33097 / NRRL 1555)</name>
    <dbReference type="NCBI Taxonomy" id="763407"/>
    <lineage>
        <taxon>Eukaryota</taxon>
        <taxon>Fungi</taxon>
        <taxon>Fungi incertae sedis</taxon>
        <taxon>Mucoromycota</taxon>
        <taxon>Mucoromycotina</taxon>
        <taxon>Mucoromycetes</taxon>
        <taxon>Mucorales</taxon>
        <taxon>Phycomycetaceae</taxon>
        <taxon>Phycomyces</taxon>
    </lineage>
</organism>